<dbReference type="Pfam" id="PF00849">
    <property type="entry name" value="PseudoU_synth_2"/>
    <property type="match status" value="1"/>
</dbReference>
<dbReference type="InterPro" id="IPR050343">
    <property type="entry name" value="RsuA_PseudoU_synthase"/>
</dbReference>
<accession>A0ABQ2LFQ0</accession>
<dbReference type="SMART" id="SM00363">
    <property type="entry name" value="S4"/>
    <property type="match status" value="1"/>
</dbReference>
<dbReference type="InterPro" id="IPR006145">
    <property type="entry name" value="PsdUridine_synth_RsuA/RluA"/>
</dbReference>
<comment type="catalytic activity">
    <reaction evidence="1">
        <text>a uridine in RNA = a pseudouridine in RNA</text>
        <dbReference type="Rhea" id="RHEA:48348"/>
        <dbReference type="Rhea" id="RHEA-COMP:12068"/>
        <dbReference type="Rhea" id="RHEA-COMP:12069"/>
        <dbReference type="ChEBI" id="CHEBI:65314"/>
        <dbReference type="ChEBI" id="CHEBI:65315"/>
    </reaction>
</comment>
<evidence type="ECO:0000256" key="3">
    <source>
        <dbReference type="ARBA" id="ARBA00022884"/>
    </source>
</evidence>
<dbReference type="EMBL" id="BMOV01000005">
    <property type="protein sequence ID" value="GGO12620.1"/>
    <property type="molecule type" value="Genomic_DNA"/>
</dbReference>
<evidence type="ECO:0000256" key="4">
    <source>
        <dbReference type="ARBA" id="ARBA00023235"/>
    </source>
</evidence>
<feature type="compositionally biased region" description="Basic and acidic residues" evidence="7">
    <location>
        <begin position="7"/>
        <end position="20"/>
    </location>
</feature>
<evidence type="ECO:0000256" key="7">
    <source>
        <dbReference type="SAM" id="MobiDB-lite"/>
    </source>
</evidence>
<dbReference type="InterPro" id="IPR002942">
    <property type="entry name" value="S4_RNA-bd"/>
</dbReference>
<dbReference type="PANTHER" id="PTHR47683">
    <property type="entry name" value="PSEUDOURIDINE SYNTHASE FAMILY PROTEIN-RELATED"/>
    <property type="match status" value="1"/>
</dbReference>
<dbReference type="Gene3D" id="3.30.70.1560">
    <property type="entry name" value="Alpha-L RNA-binding motif"/>
    <property type="match status" value="1"/>
</dbReference>
<dbReference type="CDD" id="cd00165">
    <property type="entry name" value="S4"/>
    <property type="match status" value="1"/>
</dbReference>
<sequence>MVAAMTQDKDKNSAADPAPERIAKALARAGIGSRREVERLIELGRVSINGKRLKTPACLITSLEGITVNGKPVEQAESARLWRYHKPRGLVTTHRDPEGRSTVFDHLPSHLPRVISVGRLDLNSEGLLLLTNDGALARWMEMPKTGWIRRYKVRAHGTADEAKLKALAQGAVVDGIVYEPIEATVEKVSGSNAWLNVALREGKNREVRRVLASIGLDVNRLIRTAYGPFTLGTLQRGAVGEISSKALYSACGAHLGALESASIAAQTKKAPNPSKWAKAKPKTKFRPKRSALRTPNGPKEKR</sequence>
<dbReference type="SUPFAM" id="SSF55120">
    <property type="entry name" value="Pseudouridine synthase"/>
    <property type="match status" value="1"/>
</dbReference>
<evidence type="ECO:0000256" key="5">
    <source>
        <dbReference type="PROSITE-ProRule" id="PRU00182"/>
    </source>
</evidence>
<gene>
    <name evidence="9" type="ORF">GCM10007972_17820</name>
</gene>
<comment type="caution">
    <text evidence="9">The sequence shown here is derived from an EMBL/GenBank/DDBJ whole genome shotgun (WGS) entry which is preliminary data.</text>
</comment>
<dbReference type="Gene3D" id="3.10.290.10">
    <property type="entry name" value="RNA-binding S4 domain"/>
    <property type="match status" value="1"/>
</dbReference>
<dbReference type="InterPro" id="IPR018496">
    <property type="entry name" value="PsdUridine_synth_RsuA/RluB_CS"/>
</dbReference>
<evidence type="ECO:0000256" key="1">
    <source>
        <dbReference type="ARBA" id="ARBA00000073"/>
    </source>
</evidence>
<dbReference type="EC" id="5.4.99.-" evidence="6"/>
<evidence type="ECO:0000259" key="8">
    <source>
        <dbReference type="SMART" id="SM00363"/>
    </source>
</evidence>
<evidence type="ECO:0000256" key="6">
    <source>
        <dbReference type="RuleBase" id="RU003887"/>
    </source>
</evidence>
<feature type="domain" description="RNA-binding S4" evidence="8">
    <location>
        <begin position="20"/>
        <end position="79"/>
    </location>
</feature>
<evidence type="ECO:0000313" key="9">
    <source>
        <dbReference type="EMBL" id="GGO12620.1"/>
    </source>
</evidence>
<proteinExistence type="inferred from homology"/>
<feature type="region of interest" description="Disordered" evidence="7">
    <location>
        <begin position="1"/>
        <end position="20"/>
    </location>
</feature>
<evidence type="ECO:0000256" key="2">
    <source>
        <dbReference type="ARBA" id="ARBA00008348"/>
    </source>
</evidence>
<dbReference type="Gene3D" id="3.30.70.580">
    <property type="entry name" value="Pseudouridine synthase I, catalytic domain, N-terminal subdomain"/>
    <property type="match status" value="1"/>
</dbReference>
<dbReference type="InterPro" id="IPR036986">
    <property type="entry name" value="S4_RNA-bd_sf"/>
</dbReference>
<dbReference type="Pfam" id="PF01479">
    <property type="entry name" value="S4"/>
    <property type="match status" value="1"/>
</dbReference>
<comment type="similarity">
    <text evidence="2 6">Belongs to the pseudouridine synthase RsuA family.</text>
</comment>
<protein>
    <recommendedName>
        <fullName evidence="6">Pseudouridine synthase</fullName>
        <ecNumber evidence="6">5.4.99.-</ecNumber>
    </recommendedName>
</protein>
<keyword evidence="10" id="KW-1185">Reference proteome</keyword>
<feature type="compositionally biased region" description="Basic residues" evidence="7">
    <location>
        <begin position="277"/>
        <end position="291"/>
    </location>
</feature>
<keyword evidence="4 6" id="KW-0413">Isomerase</keyword>
<name>A0ABQ2LFQ0_9PROT</name>
<organism evidence="9 10">
    <name type="scientific">Iodidimonas muriae</name>
    <dbReference type="NCBI Taxonomy" id="261467"/>
    <lineage>
        <taxon>Bacteria</taxon>
        <taxon>Pseudomonadati</taxon>
        <taxon>Pseudomonadota</taxon>
        <taxon>Alphaproteobacteria</taxon>
        <taxon>Iodidimonadales</taxon>
        <taxon>Iodidimonadaceae</taxon>
        <taxon>Iodidimonas</taxon>
    </lineage>
</organism>
<dbReference type="Proteomes" id="UP000602381">
    <property type="component" value="Unassembled WGS sequence"/>
</dbReference>
<dbReference type="SUPFAM" id="SSF55174">
    <property type="entry name" value="Alpha-L RNA-binding motif"/>
    <property type="match status" value="1"/>
</dbReference>
<reference evidence="10" key="1">
    <citation type="journal article" date="2019" name="Int. J. Syst. Evol. Microbiol.">
        <title>The Global Catalogue of Microorganisms (GCM) 10K type strain sequencing project: providing services to taxonomists for standard genome sequencing and annotation.</title>
        <authorList>
            <consortium name="The Broad Institute Genomics Platform"/>
            <consortium name="The Broad Institute Genome Sequencing Center for Infectious Disease"/>
            <person name="Wu L."/>
            <person name="Ma J."/>
        </authorList>
    </citation>
    <scope>NUCLEOTIDE SEQUENCE [LARGE SCALE GENOMIC DNA]</scope>
    <source>
        <strain evidence="10">JCM 17843</strain>
    </source>
</reference>
<dbReference type="PROSITE" id="PS50889">
    <property type="entry name" value="S4"/>
    <property type="match status" value="1"/>
</dbReference>
<feature type="region of interest" description="Disordered" evidence="7">
    <location>
        <begin position="269"/>
        <end position="302"/>
    </location>
</feature>
<dbReference type="InterPro" id="IPR020103">
    <property type="entry name" value="PsdUridine_synth_cat_dom_sf"/>
</dbReference>
<dbReference type="NCBIfam" id="TIGR00093">
    <property type="entry name" value="pseudouridine synthase"/>
    <property type="match status" value="1"/>
</dbReference>
<dbReference type="InterPro" id="IPR020094">
    <property type="entry name" value="TruA/RsuA/RluB/E/F_N"/>
</dbReference>
<dbReference type="InterPro" id="IPR000748">
    <property type="entry name" value="PsdUridine_synth_RsuA/RluB/E/F"/>
</dbReference>
<dbReference type="PANTHER" id="PTHR47683:SF3">
    <property type="entry name" value="RIBOSOMAL LARGE SUBUNIT PSEUDOURIDINE SYNTHASE B"/>
    <property type="match status" value="1"/>
</dbReference>
<dbReference type="InterPro" id="IPR042092">
    <property type="entry name" value="PsdUridine_s_RsuA/RluB/E/F_cat"/>
</dbReference>
<keyword evidence="3 5" id="KW-0694">RNA-binding</keyword>
<dbReference type="PROSITE" id="PS01149">
    <property type="entry name" value="PSI_RSU"/>
    <property type="match status" value="1"/>
</dbReference>
<evidence type="ECO:0000313" key="10">
    <source>
        <dbReference type="Proteomes" id="UP000602381"/>
    </source>
</evidence>